<dbReference type="InterPro" id="IPR006094">
    <property type="entry name" value="Oxid_FAD_bind_N"/>
</dbReference>
<keyword evidence="2" id="KW-0285">Flavoprotein</keyword>
<dbReference type="InterPro" id="IPR016167">
    <property type="entry name" value="FAD-bd_PCMH_sub1"/>
</dbReference>
<dbReference type="Proteomes" id="UP001642720">
    <property type="component" value="Unassembled WGS sequence"/>
</dbReference>
<dbReference type="InterPro" id="IPR036318">
    <property type="entry name" value="FAD-bd_PCMH-like_sf"/>
</dbReference>
<dbReference type="RefSeq" id="XP_073557784.1">
    <property type="nucleotide sequence ID" value="XM_073703656.1"/>
</dbReference>
<dbReference type="InterPro" id="IPR050416">
    <property type="entry name" value="FAD-linked_Oxidoreductase"/>
</dbReference>
<dbReference type="Gene3D" id="3.40.462.20">
    <property type="match status" value="1"/>
</dbReference>
<dbReference type="Gene3D" id="3.30.465.10">
    <property type="match status" value="1"/>
</dbReference>
<feature type="domain" description="FAD-binding PCMH-type" evidence="6">
    <location>
        <begin position="77"/>
        <end position="248"/>
    </location>
</feature>
<keyword evidence="8" id="KW-1185">Reference proteome</keyword>
<evidence type="ECO:0000259" key="6">
    <source>
        <dbReference type="PROSITE" id="PS51387"/>
    </source>
</evidence>
<keyword evidence="3" id="KW-0274">FAD</keyword>
<dbReference type="InterPro" id="IPR012951">
    <property type="entry name" value="BBE"/>
</dbReference>
<dbReference type="Pfam" id="PF01565">
    <property type="entry name" value="FAD_binding_4"/>
    <property type="match status" value="1"/>
</dbReference>
<keyword evidence="4" id="KW-0560">Oxidoreductase</keyword>
<evidence type="ECO:0000256" key="1">
    <source>
        <dbReference type="ARBA" id="ARBA00005466"/>
    </source>
</evidence>
<sequence>MQLRFCSLLASGLGLAPYLVSGSPIVPHYFRAVDVSRAVSPKQVQNDLGRTLSKGSLIFGPSHPAFAEATERWSTRSMPDDIQVVIEVAQESDVAKIVKYCYQNSIDFLAYTRGHGSSSTISKFRGIEINLSKLTGITIQPDKKSALFQGGVYADLVINKLWNDGYIAPTGSNGCVGLLGPALGGGLGRYQGQYGLISDNFASLNVVLANGTATTVSAKSNSDLFWAMKGAGHNFAIVTSAYIKIYPRKASTWHYHNYVWSQDKLEKVFKALNKFQGKGQIPALMGVNFGQFSIEPEISQTEAVIIWSFAYDGPAADAEKLLAPFNAIPAISSTKGDVSYPELLVAQQTDINSASCASQPYVGSTTWLQTYNVSSQREIYNLFNKKVAQNPGLAPGARVFFEGYSTKATQAIDPSSSSYPHRDEYLLVKPCSFFAVAAPPQLETFARAWADKTVDIWYASQPGRRRATYVNYAVGNEPLESLYGYDGQLAKLRALKAKYDPRNKFRWYNQIVTH</sequence>
<keyword evidence="5" id="KW-0732">Signal</keyword>
<organism evidence="7 8">
    <name type="scientific">Trichoderma ghanense</name>
    <dbReference type="NCBI Taxonomy" id="65468"/>
    <lineage>
        <taxon>Eukaryota</taxon>
        <taxon>Fungi</taxon>
        <taxon>Dikarya</taxon>
        <taxon>Ascomycota</taxon>
        <taxon>Pezizomycotina</taxon>
        <taxon>Sordariomycetes</taxon>
        <taxon>Hypocreomycetidae</taxon>
        <taxon>Hypocreales</taxon>
        <taxon>Hypocreaceae</taxon>
        <taxon>Trichoderma</taxon>
    </lineage>
</organism>
<name>A0ABY2H036_9HYPO</name>
<proteinExistence type="inferred from homology"/>
<dbReference type="GeneID" id="300578106"/>
<dbReference type="SUPFAM" id="SSF56176">
    <property type="entry name" value="FAD-binding/transporter-associated domain-like"/>
    <property type="match status" value="1"/>
</dbReference>
<evidence type="ECO:0000256" key="5">
    <source>
        <dbReference type="SAM" id="SignalP"/>
    </source>
</evidence>
<comment type="caution">
    <text evidence="7">The sequence shown here is derived from an EMBL/GenBank/DDBJ whole genome shotgun (WGS) entry which is preliminary data.</text>
</comment>
<feature type="signal peptide" evidence="5">
    <location>
        <begin position="1"/>
        <end position="22"/>
    </location>
</feature>
<dbReference type="InterPro" id="IPR016166">
    <property type="entry name" value="FAD-bd_PCMH"/>
</dbReference>
<reference evidence="7 8" key="1">
    <citation type="submission" date="2018-01" db="EMBL/GenBank/DDBJ databases">
        <title>Genome characterization of the sugarcane-associated fungus Trichoderma ghanense CCMA-1212 and their application in lignocelulose bioconversion.</title>
        <authorList>
            <person name="Steindorff A.S."/>
            <person name="Mendes T.D."/>
            <person name="Vilela E.S.D."/>
            <person name="Rodrigues D.S."/>
            <person name="Formighieri E.F."/>
            <person name="Melo I.S."/>
            <person name="Favaro L.C.L."/>
        </authorList>
    </citation>
    <scope>NUCLEOTIDE SEQUENCE [LARGE SCALE GENOMIC DNA]</scope>
    <source>
        <strain evidence="7 8">CCMA-1212</strain>
    </source>
</reference>
<gene>
    <name evidence="7" type="ORF">CCMA1212_006434</name>
</gene>
<dbReference type="InterPro" id="IPR016169">
    <property type="entry name" value="FAD-bd_PCMH_sub2"/>
</dbReference>
<protein>
    <submittedName>
        <fullName evidence="7">FAD-linked oxidoreductase afoF</fullName>
    </submittedName>
</protein>
<dbReference type="Pfam" id="PF08031">
    <property type="entry name" value="BBE"/>
    <property type="match status" value="1"/>
</dbReference>
<feature type="chain" id="PRO_5045188420" evidence="5">
    <location>
        <begin position="23"/>
        <end position="514"/>
    </location>
</feature>
<dbReference type="Gene3D" id="3.30.43.10">
    <property type="entry name" value="Uridine Diphospho-n-acetylenolpyruvylglucosamine Reductase, domain 2"/>
    <property type="match status" value="1"/>
</dbReference>
<evidence type="ECO:0000256" key="4">
    <source>
        <dbReference type="ARBA" id="ARBA00023002"/>
    </source>
</evidence>
<evidence type="ECO:0000256" key="2">
    <source>
        <dbReference type="ARBA" id="ARBA00022630"/>
    </source>
</evidence>
<dbReference type="PANTHER" id="PTHR42973:SF8">
    <property type="entry name" value="FAD-BINDING PCMH-TYPE DOMAIN-CONTAINING PROTEIN"/>
    <property type="match status" value="1"/>
</dbReference>
<evidence type="ECO:0000313" key="8">
    <source>
        <dbReference type="Proteomes" id="UP001642720"/>
    </source>
</evidence>
<dbReference type="PROSITE" id="PS51387">
    <property type="entry name" value="FAD_PCMH"/>
    <property type="match status" value="1"/>
</dbReference>
<accession>A0ABY2H036</accession>
<dbReference type="PANTHER" id="PTHR42973">
    <property type="entry name" value="BINDING OXIDOREDUCTASE, PUTATIVE (AFU_ORTHOLOGUE AFUA_1G17690)-RELATED"/>
    <property type="match status" value="1"/>
</dbReference>
<evidence type="ECO:0000256" key="3">
    <source>
        <dbReference type="ARBA" id="ARBA00022827"/>
    </source>
</evidence>
<evidence type="ECO:0000313" key="7">
    <source>
        <dbReference type="EMBL" id="TFB01583.1"/>
    </source>
</evidence>
<dbReference type="EMBL" id="PPTA01000008">
    <property type="protein sequence ID" value="TFB01583.1"/>
    <property type="molecule type" value="Genomic_DNA"/>
</dbReference>
<comment type="similarity">
    <text evidence="1">Belongs to the oxygen-dependent FAD-linked oxidoreductase family.</text>
</comment>